<dbReference type="AlphaFoldDB" id="A0AAN8IJ94"/>
<sequence length="391" mass="46391">MVYKENEDKWEAKKADLEDALNNKNNSVLLLERKLRDVNDELLNRTKALKNAESECVRLEREAEVLRRNSEMQREEYQASVADWRNRLEKTVADHLSSCAADMERNASVAREMREKTEEVERLQRLLETEKKQVQSVMQEWTMNFREKSEAVTSKLARLESELARRDELDRNRICDQCENLKKINQTEREEQANRFSSAQGRIHELERELCERERLLCKKREELEALLSEKDKIDNEREEAVNELDRKCESLKEAMFIVDGLREEIATFMTESGFQMPIELKGDETSRELCRQLSRVAMVVEAYGKQFDQLQMRIEVQDKRQCRTIREVDMTETINDLEYRLFAANQKLAVYEKEKLEWKDFVQRLEDREETAKQKVTTYPSSNHSQSVLD</sequence>
<dbReference type="Proteomes" id="UP001331761">
    <property type="component" value="Unassembled WGS sequence"/>
</dbReference>
<keyword evidence="4" id="KW-1185">Reference proteome</keyword>
<gene>
    <name evidence="3" type="ORF">GCK32_011478</name>
</gene>
<reference evidence="3 4" key="1">
    <citation type="submission" date="2019-10" db="EMBL/GenBank/DDBJ databases">
        <title>Assembly and Annotation for the nematode Trichostrongylus colubriformis.</title>
        <authorList>
            <person name="Martin J."/>
        </authorList>
    </citation>
    <scope>NUCLEOTIDE SEQUENCE [LARGE SCALE GENOMIC DNA]</scope>
    <source>
        <strain evidence="3">G859</strain>
        <tissue evidence="3">Whole worm</tissue>
    </source>
</reference>
<keyword evidence="1" id="KW-0175">Coiled coil</keyword>
<evidence type="ECO:0000256" key="1">
    <source>
        <dbReference type="SAM" id="Coils"/>
    </source>
</evidence>
<feature type="region of interest" description="Disordered" evidence="2">
    <location>
        <begin position="372"/>
        <end position="391"/>
    </location>
</feature>
<feature type="compositionally biased region" description="Polar residues" evidence="2">
    <location>
        <begin position="375"/>
        <end position="391"/>
    </location>
</feature>
<dbReference type="EMBL" id="WIXE01016597">
    <property type="protein sequence ID" value="KAK5972498.1"/>
    <property type="molecule type" value="Genomic_DNA"/>
</dbReference>
<proteinExistence type="predicted"/>
<accession>A0AAN8IJ94</accession>
<feature type="coiled-coil region" evidence="1">
    <location>
        <begin position="7"/>
        <end position="140"/>
    </location>
</feature>
<evidence type="ECO:0000256" key="2">
    <source>
        <dbReference type="SAM" id="MobiDB-lite"/>
    </source>
</evidence>
<evidence type="ECO:0000313" key="4">
    <source>
        <dbReference type="Proteomes" id="UP001331761"/>
    </source>
</evidence>
<feature type="coiled-coil region" evidence="1">
    <location>
        <begin position="189"/>
        <end position="244"/>
    </location>
</feature>
<protein>
    <submittedName>
        <fullName evidence="3">Uncharacterized protein</fullName>
    </submittedName>
</protein>
<organism evidence="3 4">
    <name type="scientific">Trichostrongylus colubriformis</name>
    <name type="common">Black scour worm</name>
    <dbReference type="NCBI Taxonomy" id="6319"/>
    <lineage>
        <taxon>Eukaryota</taxon>
        <taxon>Metazoa</taxon>
        <taxon>Ecdysozoa</taxon>
        <taxon>Nematoda</taxon>
        <taxon>Chromadorea</taxon>
        <taxon>Rhabditida</taxon>
        <taxon>Rhabditina</taxon>
        <taxon>Rhabditomorpha</taxon>
        <taxon>Strongyloidea</taxon>
        <taxon>Trichostrongylidae</taxon>
        <taxon>Trichostrongylus</taxon>
    </lineage>
</organism>
<evidence type="ECO:0000313" key="3">
    <source>
        <dbReference type="EMBL" id="KAK5972498.1"/>
    </source>
</evidence>
<name>A0AAN8IJ94_TRICO</name>
<comment type="caution">
    <text evidence="3">The sequence shown here is derived from an EMBL/GenBank/DDBJ whole genome shotgun (WGS) entry which is preliminary data.</text>
</comment>